<dbReference type="PANTHER" id="PTHR36179">
    <property type="entry name" value="LUD_DOM DOMAIN-CONTAINING PROTEIN"/>
    <property type="match status" value="1"/>
</dbReference>
<organism evidence="2 3">
    <name type="scientific">Anaerovibrio lipolyticus</name>
    <dbReference type="NCBI Taxonomy" id="82374"/>
    <lineage>
        <taxon>Bacteria</taxon>
        <taxon>Bacillati</taxon>
        <taxon>Bacillota</taxon>
        <taxon>Negativicutes</taxon>
        <taxon>Selenomonadales</taxon>
        <taxon>Selenomonadaceae</taxon>
        <taxon>Anaerovibrio</taxon>
    </lineage>
</organism>
<evidence type="ECO:0000313" key="2">
    <source>
        <dbReference type="EMBL" id="KHM53073.1"/>
    </source>
</evidence>
<dbReference type="STRING" id="82374.NZ47_00880"/>
<proteinExistence type="predicted"/>
<evidence type="ECO:0000259" key="1">
    <source>
        <dbReference type="Pfam" id="PF02589"/>
    </source>
</evidence>
<feature type="domain" description="LUD" evidence="1">
    <location>
        <begin position="4"/>
        <end position="195"/>
    </location>
</feature>
<keyword evidence="3" id="KW-1185">Reference proteome</keyword>
<accession>A0A0B2K2F3</accession>
<dbReference type="InterPro" id="IPR003741">
    <property type="entry name" value="LUD_dom"/>
</dbReference>
<dbReference type="RefSeq" id="WP_039205797.1">
    <property type="nucleotide sequence ID" value="NZ_JSCE01000017.1"/>
</dbReference>
<dbReference type="Pfam" id="PF02589">
    <property type="entry name" value="LUD_dom"/>
    <property type="match status" value="1"/>
</dbReference>
<dbReference type="Proteomes" id="UP000030993">
    <property type="component" value="Unassembled WGS sequence"/>
</dbReference>
<dbReference type="AlphaFoldDB" id="A0A0B2K2F3"/>
<dbReference type="PANTHER" id="PTHR36179:SF2">
    <property type="entry name" value="LUD DOMAIN-CONTAINING PROTEIN"/>
    <property type="match status" value="1"/>
</dbReference>
<protein>
    <submittedName>
        <fullName evidence="2">ACR protein</fullName>
    </submittedName>
</protein>
<name>A0A0B2K2F3_9FIRM</name>
<reference evidence="2 3" key="1">
    <citation type="journal article" date="2013" name="PLoS ONE">
        <title>Identification and characterization of three novel lipases belonging to families II and V from Anaerovibrio lipolyticus 5ST.</title>
        <authorList>
            <person name="Prive F."/>
            <person name="Kaderbhai N.N."/>
            <person name="Girdwood S."/>
            <person name="Worgan H.J."/>
            <person name="Pinloche E."/>
            <person name="Scollan N.D."/>
            <person name="Huws S.A."/>
            <person name="Newbold C.J."/>
        </authorList>
    </citation>
    <scope>NUCLEOTIDE SEQUENCE [LARGE SCALE GENOMIC DNA]</scope>
    <source>
        <strain evidence="2 3">5S</strain>
    </source>
</reference>
<evidence type="ECO:0000313" key="3">
    <source>
        <dbReference type="Proteomes" id="UP000030993"/>
    </source>
</evidence>
<dbReference type="EMBL" id="JSCE01000017">
    <property type="protein sequence ID" value="KHM53073.1"/>
    <property type="molecule type" value="Genomic_DNA"/>
</dbReference>
<comment type="caution">
    <text evidence="2">The sequence shown here is derived from an EMBL/GenBank/DDBJ whole genome shotgun (WGS) entry which is preliminary data.</text>
</comment>
<gene>
    <name evidence="2" type="ORF">NZ47_00880</name>
</gene>
<sequence>MPNIEETARALRKRGYEVSCFETGEEAAQYLDGKIDGYTVGFGDSETLLALDMYNRLSKHNKVHDPMHRQDGKGFYATARDCLTTEIFLTSVNGIAETGEMVNIDGTGNRVAGSLYGHRKVYFVVGRNKIAPTLEEAANRARNIAAPMNAARHQYKTPCAVHEDHCYNCSSTDRICNAQVIYWRKMNHMDMEVVLINEDFGF</sequence>